<organism evidence="6 7">
    <name type="scientific">Azospirillum oleiclasticum</name>
    <dbReference type="NCBI Taxonomy" id="2735135"/>
    <lineage>
        <taxon>Bacteria</taxon>
        <taxon>Pseudomonadati</taxon>
        <taxon>Pseudomonadota</taxon>
        <taxon>Alphaproteobacteria</taxon>
        <taxon>Rhodospirillales</taxon>
        <taxon>Azospirillaceae</taxon>
        <taxon>Azospirillum</taxon>
    </lineage>
</organism>
<proteinExistence type="predicted"/>
<dbReference type="SUPFAM" id="SSF52540">
    <property type="entry name" value="P-loop containing nucleoside triphosphate hydrolases"/>
    <property type="match status" value="1"/>
</dbReference>
<evidence type="ECO:0000256" key="4">
    <source>
        <dbReference type="SAM" id="Phobius"/>
    </source>
</evidence>
<dbReference type="InterPro" id="IPR027417">
    <property type="entry name" value="P-loop_NTPase"/>
</dbReference>
<evidence type="ECO:0000256" key="3">
    <source>
        <dbReference type="SAM" id="Coils"/>
    </source>
</evidence>
<evidence type="ECO:0000256" key="2">
    <source>
        <dbReference type="ARBA" id="ARBA00022840"/>
    </source>
</evidence>
<dbReference type="PANTHER" id="PTHR32309:SF13">
    <property type="entry name" value="FERRIC ENTEROBACTIN TRANSPORT PROTEIN FEPE"/>
    <property type="match status" value="1"/>
</dbReference>
<keyword evidence="7" id="KW-1185">Reference proteome</keyword>
<keyword evidence="4" id="KW-0472">Membrane</keyword>
<dbReference type="EMBL" id="JABFDB010000032">
    <property type="protein sequence ID" value="NYZ23897.1"/>
    <property type="molecule type" value="Genomic_DNA"/>
</dbReference>
<dbReference type="Pfam" id="PF01656">
    <property type="entry name" value="CbiA"/>
    <property type="match status" value="1"/>
</dbReference>
<dbReference type="InterPro" id="IPR005702">
    <property type="entry name" value="Wzc-like_C"/>
</dbReference>
<gene>
    <name evidence="6" type="ORF">HND93_29700</name>
</gene>
<sequence length="751" mass="81786">MNHVSPRSAYVDAPPAASLWGQTGTITLADVGLILRRRLWLLIIPVLFVLAPALYVISGLAPYYTAQATLVIKPATPTPGAGPAEQLRELQTDMEIITSERLARRVVESEGLMQRPEFNPLVAKPEPLPFGIEIPDWRGALFSVTGGALDLRREATPVNPDGILESETLPRFAKRLNVAPMRESRVVQIQFTSETPEIAQRVPNALADLYITHQLDAKFDAKKIATGWLTTRINELRQTVEQQERQVEQYRATAGIVEGRTSSLVAEQLSAVGTELITARGEAQTAAARVREMEQAVRERGPRAALEMVATNLNPTTTRVLDRETELRQQLAQLLGNYGNQHPSVVNARQEIDAIDRKIAAEARGVIGNAQSAAAVARQKQTNLETALAGLERELARIKGAEVEMRGLEREATTNRTLLEEYLRQMNAQEQMAVEQPDAWVLSPAALPTQQSGPNRKLLGAGSVIVAGALWIILVVAAELLERGIRSTEEVRSALDATPLGLVPRIGKTFSGQEGRARYVLDKPTSAYAEALRSVHTALRIDQRRGGGWKALMITSSVANEGKSTLAVSLARQAAQGGERVLLIDGDLRRPNVARLIGKGNLTAPEQPVFGMPDGLIRMDALSGAHVVTADAIGAYLKSQNLKAHMINPTVLMDLLTAAYPHYDLILMDTPPVTAVADARALVAEVPNCLFAVQWKHTAPRTARYAIDQIRDAGGHVAGVVVTQVESRKHALYGFGDSAMCQRSAYRYYSS</sequence>
<dbReference type="Proteomes" id="UP000584642">
    <property type="component" value="Unassembled WGS sequence"/>
</dbReference>
<evidence type="ECO:0000259" key="5">
    <source>
        <dbReference type="Pfam" id="PF01656"/>
    </source>
</evidence>
<keyword evidence="2" id="KW-0067">ATP-binding</keyword>
<dbReference type="PANTHER" id="PTHR32309">
    <property type="entry name" value="TYROSINE-PROTEIN KINASE"/>
    <property type="match status" value="1"/>
</dbReference>
<dbReference type="Gene3D" id="3.40.50.300">
    <property type="entry name" value="P-loop containing nucleotide triphosphate hydrolases"/>
    <property type="match status" value="1"/>
</dbReference>
<dbReference type="CDD" id="cd05387">
    <property type="entry name" value="BY-kinase"/>
    <property type="match status" value="1"/>
</dbReference>
<reference evidence="6 7" key="1">
    <citation type="submission" date="2020-05" db="EMBL/GenBank/DDBJ databases">
        <title>Azospirillum oleiclasticum sp. nov, a nitrogen-fixing and heavy crude oil-emulsifying bacterium isolated from the crude oil of Yumen Oilfield.</title>
        <authorList>
            <person name="Wu D."/>
            <person name="Cai M."/>
            <person name="Zhang X."/>
        </authorList>
    </citation>
    <scope>NUCLEOTIDE SEQUENCE [LARGE SCALE GENOMIC DNA]</scope>
    <source>
        <strain evidence="6 7">ROY-1-1-2</strain>
    </source>
</reference>
<feature type="coiled-coil region" evidence="3">
    <location>
        <begin position="374"/>
        <end position="411"/>
    </location>
</feature>
<keyword evidence="4" id="KW-1133">Transmembrane helix</keyword>
<comment type="caution">
    <text evidence="6">The sequence shown here is derived from an EMBL/GenBank/DDBJ whole genome shotgun (WGS) entry which is preliminary data.</text>
</comment>
<keyword evidence="4" id="KW-0812">Transmembrane</keyword>
<feature type="transmembrane region" description="Helical" evidence="4">
    <location>
        <begin position="39"/>
        <end position="64"/>
    </location>
</feature>
<dbReference type="InterPro" id="IPR002586">
    <property type="entry name" value="CobQ/CobB/MinD/ParA_Nub-bd_dom"/>
</dbReference>
<keyword evidence="1" id="KW-0547">Nucleotide-binding</keyword>
<evidence type="ECO:0000313" key="7">
    <source>
        <dbReference type="Proteomes" id="UP000584642"/>
    </source>
</evidence>
<keyword evidence="3" id="KW-0175">Coiled coil</keyword>
<evidence type="ECO:0000256" key="1">
    <source>
        <dbReference type="ARBA" id="ARBA00022741"/>
    </source>
</evidence>
<feature type="domain" description="CobQ/CobB/MinD/ParA nucleotide binding" evidence="5">
    <location>
        <begin position="553"/>
        <end position="730"/>
    </location>
</feature>
<protein>
    <submittedName>
        <fullName evidence="6">Polysaccharide biosynthesis tyrosine autokinase</fullName>
    </submittedName>
</protein>
<name>A0ABX2THR7_9PROT</name>
<evidence type="ECO:0000313" key="6">
    <source>
        <dbReference type="EMBL" id="NYZ23897.1"/>
    </source>
</evidence>
<dbReference type="InterPro" id="IPR050445">
    <property type="entry name" value="Bact_polysacc_biosynth/exp"/>
</dbReference>
<accession>A0ABX2THR7</accession>
<dbReference type="RefSeq" id="WP_180285671.1">
    <property type="nucleotide sequence ID" value="NZ_JABFDB010000032.1"/>
</dbReference>